<keyword evidence="4 6" id="KW-1133">Transmembrane helix</keyword>
<feature type="transmembrane region" description="Helical" evidence="6">
    <location>
        <begin position="21"/>
        <end position="42"/>
    </location>
</feature>
<dbReference type="EMBL" id="JAJATZ010000002">
    <property type="protein sequence ID" value="MCB5198501.1"/>
    <property type="molecule type" value="Genomic_DNA"/>
</dbReference>
<feature type="domain" description="EamA" evidence="7">
    <location>
        <begin position="164"/>
        <end position="295"/>
    </location>
</feature>
<keyword evidence="5 6" id="KW-0472">Membrane</keyword>
<dbReference type="InterPro" id="IPR000620">
    <property type="entry name" value="EamA_dom"/>
</dbReference>
<dbReference type="RefSeq" id="WP_226747430.1">
    <property type="nucleotide sequence ID" value="NZ_JAJATZ010000002.1"/>
</dbReference>
<dbReference type="SUPFAM" id="SSF103481">
    <property type="entry name" value="Multidrug resistance efflux transporter EmrE"/>
    <property type="match status" value="2"/>
</dbReference>
<evidence type="ECO:0000256" key="2">
    <source>
        <dbReference type="ARBA" id="ARBA00007362"/>
    </source>
</evidence>
<sequence>MHSPTHSSAPPAPTLTNWASIGFLGLIWGGTFMVVSVALQGYGPLTVAAARVALGAVALFALQFILRRPWPAFNRRMNKYLVLIGILNTALPFTLLSWGQQYVPSAFAGISMAALPLFVLPLAHVFSDEPLSLRRLIGVITGFFGALVLIGPGVLRIGDGLEPLGQLACIAAALSYATASIMTRRAPPIDSITFSALTLGVGTVVLLPAMLLVEGVPRYDSNLTVAAILFLGLVPTALAALLRVIVIRSAGSVFMTLVNYQVPLWSVLFGALILNEVLPLRFFAALALILCGLAISQWGSLQKLLRRKV</sequence>
<feature type="transmembrane region" description="Helical" evidence="6">
    <location>
        <begin position="225"/>
        <end position="246"/>
    </location>
</feature>
<comment type="subcellular location">
    <subcellularLocation>
        <location evidence="1">Membrane</location>
        <topology evidence="1">Multi-pass membrane protein</topology>
    </subcellularLocation>
</comment>
<feature type="transmembrane region" description="Helical" evidence="6">
    <location>
        <begin position="136"/>
        <end position="158"/>
    </location>
</feature>
<dbReference type="PANTHER" id="PTHR32322:SF2">
    <property type="entry name" value="EAMA DOMAIN-CONTAINING PROTEIN"/>
    <property type="match status" value="1"/>
</dbReference>
<feature type="transmembrane region" description="Helical" evidence="6">
    <location>
        <begin position="194"/>
        <end position="213"/>
    </location>
</feature>
<gene>
    <name evidence="8" type="ORF">LGQ03_04555</name>
</gene>
<feature type="transmembrane region" description="Helical" evidence="6">
    <location>
        <begin position="78"/>
        <end position="99"/>
    </location>
</feature>
<dbReference type="InterPro" id="IPR050638">
    <property type="entry name" value="AA-Vitamin_Transporters"/>
</dbReference>
<evidence type="ECO:0000256" key="6">
    <source>
        <dbReference type="SAM" id="Phobius"/>
    </source>
</evidence>
<dbReference type="PANTHER" id="PTHR32322">
    <property type="entry name" value="INNER MEMBRANE TRANSPORTER"/>
    <property type="match status" value="1"/>
</dbReference>
<evidence type="ECO:0000256" key="5">
    <source>
        <dbReference type="ARBA" id="ARBA00023136"/>
    </source>
</evidence>
<dbReference type="Proteomes" id="UP001138961">
    <property type="component" value="Unassembled WGS sequence"/>
</dbReference>
<feature type="transmembrane region" description="Helical" evidence="6">
    <location>
        <begin position="280"/>
        <end position="301"/>
    </location>
</feature>
<feature type="transmembrane region" description="Helical" evidence="6">
    <location>
        <begin position="253"/>
        <end position="274"/>
    </location>
</feature>
<dbReference type="InterPro" id="IPR037185">
    <property type="entry name" value="EmrE-like"/>
</dbReference>
<reference evidence="8" key="1">
    <citation type="submission" date="2021-10" db="EMBL/GenBank/DDBJ databases">
        <title>Loktanella gaetbuli sp. nov., isolated from a tidal flat.</title>
        <authorList>
            <person name="Park S."/>
            <person name="Yoon J.-H."/>
        </authorList>
    </citation>
    <scope>NUCLEOTIDE SEQUENCE</scope>
    <source>
        <strain evidence="8">TSTF-M6</strain>
    </source>
</reference>
<evidence type="ECO:0000256" key="1">
    <source>
        <dbReference type="ARBA" id="ARBA00004141"/>
    </source>
</evidence>
<keyword evidence="3 6" id="KW-0812">Transmembrane</keyword>
<evidence type="ECO:0000313" key="9">
    <source>
        <dbReference type="Proteomes" id="UP001138961"/>
    </source>
</evidence>
<proteinExistence type="inferred from homology"/>
<organism evidence="8 9">
    <name type="scientific">Loktanella gaetbuli</name>
    <dbReference type="NCBI Taxonomy" id="2881335"/>
    <lineage>
        <taxon>Bacteria</taxon>
        <taxon>Pseudomonadati</taxon>
        <taxon>Pseudomonadota</taxon>
        <taxon>Alphaproteobacteria</taxon>
        <taxon>Rhodobacterales</taxon>
        <taxon>Roseobacteraceae</taxon>
        <taxon>Loktanella</taxon>
    </lineage>
</organism>
<dbReference type="Pfam" id="PF00892">
    <property type="entry name" value="EamA"/>
    <property type="match status" value="2"/>
</dbReference>
<name>A0ABS8BSR4_9RHOB</name>
<protein>
    <submittedName>
        <fullName evidence="8">DMT family transporter</fullName>
    </submittedName>
</protein>
<comment type="similarity">
    <text evidence="2">Belongs to the EamA transporter family.</text>
</comment>
<evidence type="ECO:0000313" key="8">
    <source>
        <dbReference type="EMBL" id="MCB5198501.1"/>
    </source>
</evidence>
<evidence type="ECO:0000256" key="4">
    <source>
        <dbReference type="ARBA" id="ARBA00022989"/>
    </source>
</evidence>
<keyword evidence="9" id="KW-1185">Reference proteome</keyword>
<feature type="transmembrane region" description="Helical" evidence="6">
    <location>
        <begin position="48"/>
        <end position="66"/>
    </location>
</feature>
<evidence type="ECO:0000256" key="3">
    <source>
        <dbReference type="ARBA" id="ARBA00022692"/>
    </source>
</evidence>
<comment type="caution">
    <text evidence="8">The sequence shown here is derived from an EMBL/GenBank/DDBJ whole genome shotgun (WGS) entry which is preliminary data.</text>
</comment>
<evidence type="ECO:0000259" key="7">
    <source>
        <dbReference type="Pfam" id="PF00892"/>
    </source>
</evidence>
<accession>A0ABS8BSR4</accession>
<feature type="transmembrane region" description="Helical" evidence="6">
    <location>
        <begin position="105"/>
        <end position="124"/>
    </location>
</feature>
<feature type="domain" description="EamA" evidence="7">
    <location>
        <begin position="25"/>
        <end position="150"/>
    </location>
</feature>